<name>A0A0A0N3K2_STRRN</name>
<comment type="caution">
    <text evidence="8">The sequence shown here is derived from an EMBL/GenBank/DDBJ whole genome shotgun (WGS) entry which is preliminary data.</text>
</comment>
<dbReference type="InterPro" id="IPR013341">
    <property type="entry name" value="Mandelate_racemase_N_dom"/>
</dbReference>
<dbReference type="PANTHER" id="PTHR48073">
    <property type="entry name" value="O-SUCCINYLBENZOATE SYNTHASE-RELATED"/>
    <property type="match status" value="1"/>
</dbReference>
<dbReference type="SMART" id="SM00922">
    <property type="entry name" value="MR_MLE"/>
    <property type="match status" value="1"/>
</dbReference>
<dbReference type="CDD" id="cd03317">
    <property type="entry name" value="NAAAR"/>
    <property type="match status" value="1"/>
</dbReference>
<dbReference type="SUPFAM" id="SSF51604">
    <property type="entry name" value="Enolase C-terminal domain-like"/>
    <property type="match status" value="1"/>
</dbReference>
<evidence type="ECO:0000256" key="4">
    <source>
        <dbReference type="ARBA" id="ARBA00023239"/>
    </source>
</evidence>
<dbReference type="Pfam" id="PF13378">
    <property type="entry name" value="MR_MLE_C"/>
    <property type="match status" value="1"/>
</dbReference>
<gene>
    <name evidence="8" type="ORF">D3C57_139885</name>
</gene>
<dbReference type="KEGG" id="src:M271_03635"/>
<evidence type="ECO:0000256" key="2">
    <source>
        <dbReference type="ARBA" id="ARBA00022723"/>
    </source>
</evidence>
<evidence type="ECO:0000259" key="7">
    <source>
        <dbReference type="SMART" id="SM00922"/>
    </source>
</evidence>
<keyword evidence="2" id="KW-0479">Metal-binding</keyword>
<dbReference type="InterPro" id="IPR029017">
    <property type="entry name" value="Enolase-like_N"/>
</dbReference>
<keyword evidence="4" id="KW-0456">Lyase</keyword>
<dbReference type="Gene3D" id="3.20.20.120">
    <property type="entry name" value="Enolase-like C-terminal domain"/>
    <property type="match status" value="1"/>
</dbReference>
<dbReference type="STRING" id="1343740.M271_03635"/>
<evidence type="ECO:0000256" key="3">
    <source>
        <dbReference type="ARBA" id="ARBA00022842"/>
    </source>
</evidence>
<dbReference type="HOGENOM" id="CLU_030273_4_4_11"/>
<keyword evidence="3" id="KW-0460">Magnesium</keyword>
<evidence type="ECO:0000256" key="5">
    <source>
        <dbReference type="ARBA" id="ARBA00029491"/>
    </source>
</evidence>
<evidence type="ECO:0000313" key="8">
    <source>
        <dbReference type="EMBL" id="RLV75521.1"/>
    </source>
</evidence>
<dbReference type="EMBL" id="QYCY01000002">
    <property type="protein sequence ID" value="RLV75521.1"/>
    <property type="molecule type" value="Genomic_DNA"/>
</dbReference>
<comment type="cofactor">
    <cofactor evidence="1">
        <name>a divalent metal cation</name>
        <dbReference type="ChEBI" id="CHEBI:60240"/>
    </cofactor>
</comment>
<dbReference type="EC" id="4.2.1.113" evidence="5 6"/>
<feature type="domain" description="Mandelate racemase/muconate lactonizing enzyme C-terminal" evidence="7">
    <location>
        <begin position="145"/>
        <end position="237"/>
    </location>
</feature>
<dbReference type="GO" id="GO:0043748">
    <property type="term" value="F:O-succinylbenzoate synthase activity"/>
    <property type="evidence" value="ECO:0007669"/>
    <property type="project" value="UniProtKB-EC"/>
</dbReference>
<dbReference type="SFLD" id="SFLDS00001">
    <property type="entry name" value="Enolase"/>
    <property type="match status" value="1"/>
</dbReference>
<organism evidence="8 9">
    <name type="scientific">Streptomyces rapamycinicus (strain ATCC 29253 / DSM 41530 / NRRL 5491 / AYB-994)</name>
    <name type="common">Streptomyces hygroscopicus (strain ATCC 29253)</name>
    <dbReference type="NCBI Taxonomy" id="1343740"/>
    <lineage>
        <taxon>Bacteria</taxon>
        <taxon>Bacillati</taxon>
        <taxon>Actinomycetota</taxon>
        <taxon>Actinomycetes</taxon>
        <taxon>Kitasatosporales</taxon>
        <taxon>Streptomycetaceae</taxon>
        <taxon>Streptomyces</taxon>
        <taxon>Streptomyces violaceusniger group</taxon>
    </lineage>
</organism>
<dbReference type="NCBIfam" id="TIGR01928">
    <property type="entry name" value="menC_lowGC_arch"/>
    <property type="match status" value="1"/>
</dbReference>
<reference evidence="8 9" key="1">
    <citation type="journal article" date="2018" name="J. Biol. Chem.">
        <title>Discovery of the actinoplanic acid pathway in Streptomyces rapamycinicus reveals a genetically conserved synergism with rapamycin.</title>
        <authorList>
            <person name="Mrak P."/>
            <person name="Krastel P."/>
            <person name="Pivk Lukancic P."/>
            <person name="Tao J."/>
            <person name="Pistorius D."/>
            <person name="Moore C.M."/>
        </authorList>
    </citation>
    <scope>NUCLEOTIDE SEQUENCE [LARGE SCALE GENOMIC DNA]</scope>
    <source>
        <strain evidence="8 9">NRRL 5491</strain>
    </source>
</reference>
<dbReference type="Pfam" id="PF02746">
    <property type="entry name" value="MR_MLE_N"/>
    <property type="match status" value="1"/>
</dbReference>
<dbReference type="GO" id="GO:0016854">
    <property type="term" value="F:racemase and epimerase activity"/>
    <property type="evidence" value="ECO:0007669"/>
    <property type="project" value="UniProtKB-ARBA"/>
</dbReference>
<dbReference type="PANTHER" id="PTHR48073:SF5">
    <property type="entry name" value="O-SUCCINYLBENZOATE SYNTHASE"/>
    <property type="match status" value="1"/>
</dbReference>
<accession>A0A0A0N3K2</accession>
<dbReference type="Proteomes" id="UP000281594">
    <property type="component" value="Unassembled WGS sequence"/>
</dbReference>
<dbReference type="SFLD" id="SFLDG00180">
    <property type="entry name" value="muconate_cycloisomerase"/>
    <property type="match status" value="1"/>
</dbReference>
<dbReference type="InterPro" id="IPR029065">
    <property type="entry name" value="Enolase_C-like"/>
</dbReference>
<dbReference type="GO" id="GO:0009234">
    <property type="term" value="P:menaquinone biosynthetic process"/>
    <property type="evidence" value="ECO:0007669"/>
    <property type="project" value="UniProtKB-UniRule"/>
</dbReference>
<evidence type="ECO:0000256" key="6">
    <source>
        <dbReference type="NCBIfam" id="TIGR01928"/>
    </source>
</evidence>
<sequence>MPRIDRIDLSVVELRLTHGFTASTHSAKTLLHVVVRATTADGLTGWGEAPVPVDPYYLGETTDTVWSVTRDFLAPAVLGRSWDTIEEFTALYGRVKANNFARCGLEMAAWNLLAATTGRPLATLLGGAARTRVPAGVSVGMDSDDDRLCETIGRYVQQGYQRVKVKIGPGADVKVLEAIRNRFPELPLMADANCAYTLEDLPRLRDLDAFGLMMIEQPLAVDDLLDHATLQKELATPLCLDESLTSAGRAREALALGSCRVVNIKPARLGGLLEAVRVHDACVAAGVPVWCGGMHDFGISRAANVTLSALPGFTLPGDNSGSDKYFGEDIVTPETRAVDGLIEVPAMAVPYEVKEDFLKAHTRRRTQVTA</sequence>
<dbReference type="SUPFAM" id="SSF54826">
    <property type="entry name" value="Enolase N-terminal domain-like"/>
    <property type="match status" value="1"/>
</dbReference>
<dbReference type="GO" id="GO:0046872">
    <property type="term" value="F:metal ion binding"/>
    <property type="evidence" value="ECO:0007669"/>
    <property type="project" value="UniProtKB-KW"/>
</dbReference>
<dbReference type="Gene3D" id="3.30.390.10">
    <property type="entry name" value="Enolase-like, N-terminal domain"/>
    <property type="match status" value="1"/>
</dbReference>
<dbReference type="eggNOG" id="COG4948">
    <property type="taxonomic scope" value="Bacteria"/>
</dbReference>
<dbReference type="InterPro" id="IPR036849">
    <property type="entry name" value="Enolase-like_C_sf"/>
</dbReference>
<dbReference type="InterPro" id="IPR010197">
    <property type="entry name" value="OSBS/NAAAR"/>
</dbReference>
<dbReference type="AlphaFoldDB" id="A0A0A0N3K2"/>
<dbReference type="InterPro" id="IPR013342">
    <property type="entry name" value="Mandelate_racemase_C"/>
</dbReference>
<protein>
    <recommendedName>
        <fullName evidence="5 6">o-succinylbenzoate synthase</fullName>
        <ecNumber evidence="5 6">4.2.1.113</ecNumber>
    </recommendedName>
</protein>
<dbReference type="RefSeq" id="WP_020865759.1">
    <property type="nucleotide sequence ID" value="NC_022785.1"/>
</dbReference>
<evidence type="ECO:0000313" key="9">
    <source>
        <dbReference type="Proteomes" id="UP000281594"/>
    </source>
</evidence>
<dbReference type="SFLD" id="SFLDF00009">
    <property type="entry name" value="o-succinylbenzoate_synthase"/>
    <property type="match status" value="1"/>
</dbReference>
<evidence type="ECO:0000256" key="1">
    <source>
        <dbReference type="ARBA" id="ARBA00001968"/>
    </source>
</evidence>
<dbReference type="UniPathway" id="UPA00079"/>
<proteinExistence type="predicted"/>
<dbReference type="UniPathway" id="UPA01057">
    <property type="reaction ID" value="UER00165"/>
</dbReference>